<dbReference type="InterPro" id="IPR036179">
    <property type="entry name" value="Ig-like_dom_sf"/>
</dbReference>
<feature type="domain" description="Ig-like" evidence="9">
    <location>
        <begin position="327"/>
        <end position="408"/>
    </location>
</feature>
<dbReference type="FunFam" id="2.60.40.10:FF:000032">
    <property type="entry name" value="palladin isoform X1"/>
    <property type="match status" value="1"/>
</dbReference>
<dbReference type="PANTHER" id="PTHR10075">
    <property type="entry name" value="BASIGIN RELATED"/>
    <property type="match status" value="1"/>
</dbReference>
<dbReference type="GO" id="GO:0005576">
    <property type="term" value="C:extracellular region"/>
    <property type="evidence" value="ECO:0007669"/>
    <property type="project" value="UniProtKB-SubCell"/>
</dbReference>
<dbReference type="AlphaFoldDB" id="A0A6J2KGT4"/>
<evidence type="ECO:0000313" key="10">
    <source>
        <dbReference type="Proteomes" id="UP000504629"/>
    </source>
</evidence>
<comment type="subcellular location">
    <subcellularLocation>
        <location evidence="1">Secreted</location>
    </subcellularLocation>
</comment>
<feature type="domain" description="Ig-like" evidence="9">
    <location>
        <begin position="233"/>
        <end position="320"/>
    </location>
</feature>
<dbReference type="GO" id="GO:0098632">
    <property type="term" value="F:cell-cell adhesion mediator activity"/>
    <property type="evidence" value="ECO:0007669"/>
    <property type="project" value="TreeGrafter"/>
</dbReference>
<dbReference type="InterPro" id="IPR013783">
    <property type="entry name" value="Ig-like_fold"/>
</dbReference>
<dbReference type="RefSeq" id="XP_028041240.1">
    <property type="nucleotide sequence ID" value="XM_028185439.1"/>
</dbReference>
<comment type="similarity">
    <text evidence="6">Belongs to the hemolin family.</text>
</comment>
<dbReference type="Pfam" id="PF13927">
    <property type="entry name" value="Ig_3"/>
    <property type="match status" value="2"/>
</dbReference>
<protein>
    <recommendedName>
        <fullName evidence="7">Hemolin</fullName>
    </recommendedName>
</protein>
<keyword evidence="4" id="KW-0325">Glycoprotein</keyword>
<evidence type="ECO:0000259" key="9">
    <source>
        <dbReference type="PROSITE" id="PS50835"/>
    </source>
</evidence>
<dbReference type="GO" id="GO:0070593">
    <property type="term" value="P:dendrite self-avoidance"/>
    <property type="evidence" value="ECO:0007669"/>
    <property type="project" value="TreeGrafter"/>
</dbReference>
<evidence type="ECO:0000313" key="11">
    <source>
        <dbReference type="RefSeq" id="XP_028041240.1"/>
    </source>
</evidence>
<keyword evidence="8" id="KW-0732">Signal</keyword>
<evidence type="ECO:0000256" key="7">
    <source>
        <dbReference type="ARBA" id="ARBA00068688"/>
    </source>
</evidence>
<feature type="chain" id="PRO_5026941305" description="Hemolin" evidence="8">
    <location>
        <begin position="19"/>
        <end position="410"/>
    </location>
</feature>
<reference evidence="11" key="1">
    <citation type="submission" date="2025-08" db="UniProtKB">
        <authorList>
            <consortium name="RefSeq"/>
        </authorList>
    </citation>
    <scope>IDENTIFICATION</scope>
    <source>
        <tissue evidence="11">Silk gland</tissue>
    </source>
</reference>
<evidence type="ECO:0000256" key="5">
    <source>
        <dbReference type="ARBA" id="ARBA00023319"/>
    </source>
</evidence>
<dbReference type="Gene3D" id="2.60.40.10">
    <property type="entry name" value="Immunoglobulins"/>
    <property type="match status" value="4"/>
</dbReference>
<feature type="domain" description="Ig-like" evidence="9">
    <location>
        <begin position="123"/>
        <end position="218"/>
    </location>
</feature>
<dbReference type="GO" id="GO:0005886">
    <property type="term" value="C:plasma membrane"/>
    <property type="evidence" value="ECO:0007669"/>
    <property type="project" value="TreeGrafter"/>
</dbReference>
<evidence type="ECO:0000256" key="4">
    <source>
        <dbReference type="ARBA" id="ARBA00023180"/>
    </source>
</evidence>
<dbReference type="SMART" id="SM00408">
    <property type="entry name" value="IGc2"/>
    <property type="match status" value="4"/>
</dbReference>
<evidence type="ECO:0000256" key="1">
    <source>
        <dbReference type="ARBA" id="ARBA00004613"/>
    </source>
</evidence>
<dbReference type="GO" id="GO:0030424">
    <property type="term" value="C:axon"/>
    <property type="evidence" value="ECO:0007669"/>
    <property type="project" value="TreeGrafter"/>
</dbReference>
<dbReference type="GeneID" id="114251238"/>
<evidence type="ECO:0000256" key="2">
    <source>
        <dbReference type="ARBA" id="ARBA00022525"/>
    </source>
</evidence>
<evidence type="ECO:0000256" key="8">
    <source>
        <dbReference type="SAM" id="SignalP"/>
    </source>
</evidence>
<keyword evidence="3" id="KW-1015">Disulfide bond</keyword>
<keyword evidence="10" id="KW-1185">Reference proteome</keyword>
<dbReference type="InterPro" id="IPR007110">
    <property type="entry name" value="Ig-like_dom"/>
</dbReference>
<organism evidence="10 11">
    <name type="scientific">Bombyx mandarina</name>
    <name type="common">Wild silk moth</name>
    <name type="synonym">Wild silkworm</name>
    <dbReference type="NCBI Taxonomy" id="7092"/>
    <lineage>
        <taxon>Eukaryota</taxon>
        <taxon>Metazoa</taxon>
        <taxon>Ecdysozoa</taxon>
        <taxon>Arthropoda</taxon>
        <taxon>Hexapoda</taxon>
        <taxon>Insecta</taxon>
        <taxon>Pterygota</taxon>
        <taxon>Neoptera</taxon>
        <taxon>Endopterygota</taxon>
        <taxon>Lepidoptera</taxon>
        <taxon>Glossata</taxon>
        <taxon>Ditrysia</taxon>
        <taxon>Bombycoidea</taxon>
        <taxon>Bombycidae</taxon>
        <taxon>Bombycinae</taxon>
        <taxon>Bombyx</taxon>
    </lineage>
</organism>
<dbReference type="InterPro" id="IPR013098">
    <property type="entry name" value="Ig_I-set"/>
</dbReference>
<dbReference type="Proteomes" id="UP000504629">
    <property type="component" value="Unplaced"/>
</dbReference>
<keyword evidence="5" id="KW-0393">Immunoglobulin domain</keyword>
<name>A0A6J2KGT4_BOMMA</name>
<accession>A0A6J2KGT4</accession>
<dbReference type="KEGG" id="bman:114251238"/>
<evidence type="ECO:0000256" key="3">
    <source>
        <dbReference type="ARBA" id="ARBA00023157"/>
    </source>
</evidence>
<dbReference type="PANTHER" id="PTHR10075:SF100">
    <property type="entry name" value="FASCICLIN-2"/>
    <property type="match status" value="1"/>
</dbReference>
<sequence>MNSWTLLVLGTCVIYTTGQPVNSGDKVPVLKEAPAEVLFREGQATRLECATEGDDSGVEYSWRKDGMHFSVGQDTLTSIDAGSLVFSQTKASDEGEYQCFAKSDFGVASTRATKLRRTYIETPAFEEKKVTVVEGKPFELRCPVPGGYPKPTISWMRHHDEDGSTENFMDRRATYSPEGTLYFSNASLDDANDKTKLVCMASSPAADEGVPLVAYYITQVTPASESTYGELIPQYLSDHVVAKVGDLTYLYCIYGGTPLAHPSWSKDGVNVDNTYKDRITRHNRSSGRRLVIKEVWAEDAGTYTCDVDNQAGRRLQHTITFSVVSAPTFTTKPEKRTLATQGEDVTIPCKATGIPSPLVSWTYNGEPVTEGVTGDGLVIKAVNKSNQGYYGCTASNEHGAEYAETALQVA</sequence>
<dbReference type="InterPro" id="IPR003598">
    <property type="entry name" value="Ig_sub2"/>
</dbReference>
<dbReference type="Pfam" id="PF07679">
    <property type="entry name" value="I-set"/>
    <property type="match status" value="2"/>
</dbReference>
<proteinExistence type="inferred from homology"/>
<feature type="domain" description="Ig-like" evidence="9">
    <location>
        <begin position="28"/>
        <end position="116"/>
    </location>
</feature>
<feature type="signal peptide" evidence="8">
    <location>
        <begin position="1"/>
        <end position="18"/>
    </location>
</feature>
<dbReference type="SMART" id="SM00409">
    <property type="entry name" value="IG"/>
    <property type="match status" value="4"/>
</dbReference>
<dbReference type="GO" id="GO:0007411">
    <property type="term" value="P:axon guidance"/>
    <property type="evidence" value="ECO:0007669"/>
    <property type="project" value="TreeGrafter"/>
</dbReference>
<dbReference type="InterPro" id="IPR003599">
    <property type="entry name" value="Ig_sub"/>
</dbReference>
<keyword evidence="2" id="KW-0964">Secreted</keyword>
<dbReference type="SUPFAM" id="SSF48726">
    <property type="entry name" value="Immunoglobulin"/>
    <property type="match status" value="4"/>
</dbReference>
<evidence type="ECO:0000256" key="6">
    <source>
        <dbReference type="ARBA" id="ARBA00061228"/>
    </source>
</evidence>
<dbReference type="PROSITE" id="PS50835">
    <property type="entry name" value="IG_LIKE"/>
    <property type="match status" value="4"/>
</dbReference>
<dbReference type="GO" id="GO:0007156">
    <property type="term" value="P:homophilic cell adhesion via plasma membrane adhesion molecules"/>
    <property type="evidence" value="ECO:0007669"/>
    <property type="project" value="TreeGrafter"/>
</dbReference>
<gene>
    <name evidence="11" type="primary">LOC114251238</name>
</gene>
<dbReference type="OrthoDB" id="6244967at2759"/>